<comment type="caution">
    <text evidence="2">The sequence shown here is derived from an EMBL/GenBank/DDBJ whole genome shotgun (WGS) entry which is preliminary data.</text>
</comment>
<dbReference type="PROSITE" id="PS51257">
    <property type="entry name" value="PROKAR_LIPOPROTEIN"/>
    <property type="match status" value="1"/>
</dbReference>
<dbReference type="EMBL" id="VHSF01000002">
    <property type="protein sequence ID" value="TRO65227.1"/>
    <property type="molecule type" value="Genomic_DNA"/>
</dbReference>
<name>A0A550I2N3_9FLAO</name>
<feature type="repeat" description="TPR" evidence="1">
    <location>
        <begin position="496"/>
        <end position="529"/>
    </location>
</feature>
<dbReference type="PANTHER" id="PTHR45588:SF1">
    <property type="entry name" value="WW DOMAIN-CONTAINING PROTEIN"/>
    <property type="match status" value="1"/>
</dbReference>
<dbReference type="SMART" id="SM00028">
    <property type="entry name" value="TPR"/>
    <property type="match status" value="3"/>
</dbReference>
<organism evidence="2 3">
    <name type="scientific">Christiangramia sabulilitoris</name>
    <dbReference type="NCBI Taxonomy" id="2583991"/>
    <lineage>
        <taxon>Bacteria</taxon>
        <taxon>Pseudomonadati</taxon>
        <taxon>Bacteroidota</taxon>
        <taxon>Flavobacteriia</taxon>
        <taxon>Flavobacteriales</taxon>
        <taxon>Flavobacteriaceae</taxon>
        <taxon>Christiangramia</taxon>
    </lineage>
</organism>
<dbReference type="OrthoDB" id="9778494at2"/>
<reference evidence="2 3" key="1">
    <citation type="submission" date="2019-06" db="EMBL/GenBank/DDBJ databases">
        <title>Gramella sabulilitoris sp. nov., isolated from a marine sand.</title>
        <authorList>
            <person name="Yoon J.-H."/>
        </authorList>
    </citation>
    <scope>NUCLEOTIDE SEQUENCE [LARGE SCALE GENOMIC DNA]</scope>
    <source>
        <strain evidence="2 3">HSMS-1</strain>
    </source>
</reference>
<dbReference type="Gene3D" id="1.25.40.10">
    <property type="entry name" value="Tetratricopeptide repeat domain"/>
    <property type="match status" value="1"/>
</dbReference>
<dbReference type="AlphaFoldDB" id="A0A550I2N3"/>
<evidence type="ECO:0000313" key="3">
    <source>
        <dbReference type="Proteomes" id="UP000315131"/>
    </source>
</evidence>
<dbReference type="Proteomes" id="UP000315131">
    <property type="component" value="Unassembled WGS sequence"/>
</dbReference>
<dbReference type="RefSeq" id="WP_143410521.1">
    <property type="nucleotide sequence ID" value="NZ_VHSF01000002.1"/>
</dbReference>
<gene>
    <name evidence="2" type="ORF">FGM01_07405</name>
</gene>
<dbReference type="SUPFAM" id="SSF48452">
    <property type="entry name" value="TPR-like"/>
    <property type="match status" value="1"/>
</dbReference>
<dbReference type="InterPro" id="IPR011990">
    <property type="entry name" value="TPR-like_helical_dom_sf"/>
</dbReference>
<proteinExistence type="predicted"/>
<evidence type="ECO:0000313" key="2">
    <source>
        <dbReference type="EMBL" id="TRO65227.1"/>
    </source>
</evidence>
<accession>A0A550I2N3</accession>
<keyword evidence="1" id="KW-0802">TPR repeat</keyword>
<sequence>MKAKFFLFLLFIVFSCKNSEKEPEVISVNETPQSKYGCAPTLTDQEWYQGDNKAPLFEGLNAVNYPVQTTNPEAQRYFNQGLVLAYGFNHAEAARSFYYATKLDPQCAMCYWGFAYVLGPNYNAGMEDDNYERAYDAIQKAKEVGSSSKKEMDLINAMAKRYVKEPVEDRSDLDVAYSKAMHDLHKKYLQDEEIAAIYAESLLDMHPWDLFDKQGQPKEWTPEIVSLLENILRQNPKHPGANHFYIHAVEASNTPERANASAKIFDDGLVPGAGHLVHMPSHVYIRTGEYHKGTLANIRAVEADSAYVTQCHAQGAYPLAYYPHNYHFLAATATLQGNAEWAMIGAQKLSDHVHPDIMKEPGWGTLQHYYSIPLYVQVKLGRWDEIINSEFNTYDLPYLKAVKHYARGMAYMANNDLVQARSELADLEQLADDKSLEDVTIWDINSVSTLMQIAKRVLKAEILANEGKYDESLALLNEAVEIEDSLNYDEPPDWFFSVRHHLGAVQIEAGKYKDAIATYEEDLKKLPKNGWAQHGMRLAYENLNDDANVQKINQQIKQSWKGADIEINSSRIK</sequence>
<dbReference type="InterPro" id="IPR019734">
    <property type="entry name" value="TPR_rpt"/>
</dbReference>
<evidence type="ECO:0000256" key="1">
    <source>
        <dbReference type="PROSITE-ProRule" id="PRU00339"/>
    </source>
</evidence>
<dbReference type="PANTHER" id="PTHR45588">
    <property type="entry name" value="TPR DOMAIN-CONTAINING PROTEIN"/>
    <property type="match status" value="1"/>
</dbReference>
<protein>
    <submittedName>
        <fullName evidence="2">Tetratricopeptide repeat protein</fullName>
    </submittedName>
</protein>
<keyword evidence="3" id="KW-1185">Reference proteome</keyword>
<dbReference type="PROSITE" id="PS50005">
    <property type="entry name" value="TPR"/>
    <property type="match status" value="1"/>
</dbReference>